<proteinExistence type="predicted"/>
<dbReference type="InterPro" id="IPR032675">
    <property type="entry name" value="LRR_dom_sf"/>
</dbReference>
<dbReference type="Gene3D" id="3.80.10.10">
    <property type="entry name" value="Ribonuclease Inhibitor"/>
    <property type="match status" value="1"/>
</dbReference>
<organism evidence="1 2">
    <name type="scientific">Multifurca ochricompacta</name>
    <dbReference type="NCBI Taxonomy" id="376703"/>
    <lineage>
        <taxon>Eukaryota</taxon>
        <taxon>Fungi</taxon>
        <taxon>Dikarya</taxon>
        <taxon>Basidiomycota</taxon>
        <taxon>Agaricomycotina</taxon>
        <taxon>Agaricomycetes</taxon>
        <taxon>Russulales</taxon>
        <taxon>Russulaceae</taxon>
        <taxon>Multifurca</taxon>
    </lineage>
</organism>
<evidence type="ECO:0008006" key="3">
    <source>
        <dbReference type="Google" id="ProtNLM"/>
    </source>
</evidence>
<dbReference type="EMBL" id="WTXG01000166">
    <property type="protein sequence ID" value="KAI0291238.1"/>
    <property type="molecule type" value="Genomic_DNA"/>
</dbReference>
<reference evidence="1" key="1">
    <citation type="journal article" date="2022" name="New Phytol.">
        <title>Evolutionary transition to the ectomycorrhizal habit in the genomes of a hyperdiverse lineage of mushroom-forming fungi.</title>
        <authorList>
            <person name="Looney B."/>
            <person name="Miyauchi S."/>
            <person name="Morin E."/>
            <person name="Drula E."/>
            <person name="Courty P.E."/>
            <person name="Kohler A."/>
            <person name="Kuo A."/>
            <person name="LaButti K."/>
            <person name="Pangilinan J."/>
            <person name="Lipzen A."/>
            <person name="Riley R."/>
            <person name="Andreopoulos W."/>
            <person name="He G."/>
            <person name="Johnson J."/>
            <person name="Nolan M."/>
            <person name="Tritt A."/>
            <person name="Barry K.W."/>
            <person name="Grigoriev I.V."/>
            <person name="Nagy L.G."/>
            <person name="Hibbett D."/>
            <person name="Henrissat B."/>
            <person name="Matheny P.B."/>
            <person name="Labbe J."/>
            <person name="Martin F.M."/>
        </authorList>
    </citation>
    <scope>NUCLEOTIDE SEQUENCE</scope>
    <source>
        <strain evidence="1">BPL690</strain>
    </source>
</reference>
<evidence type="ECO:0000313" key="1">
    <source>
        <dbReference type="EMBL" id="KAI0291238.1"/>
    </source>
</evidence>
<evidence type="ECO:0000313" key="2">
    <source>
        <dbReference type="Proteomes" id="UP001203297"/>
    </source>
</evidence>
<accession>A0AAD4QJA0</accession>
<name>A0AAD4QJA0_9AGAM</name>
<dbReference type="AlphaFoldDB" id="A0AAD4QJA0"/>
<keyword evidence="2" id="KW-1185">Reference proteome</keyword>
<sequence>MPCIPLELVIHILENAYHNLDGSPDLKTLGSCALVCKAWAPIAQRISFHHAHVDRKKLLTPGNEERTRLSAAIGCLIKRPVLGAYVRVLEVSLGRDRHFTTLPRRLISLPDFITLLSFCPQLYQLMLSLEHRKFEAPTLSALSKTALRLQALDIGTTSDPYRDLSFVLYQLMEIWPSIRFLRLRSGLSVPPPPTRPPFALYELHLVSPIVPTALKWLLPCPALTGSSLRVLDLGAAFTHLQPEELATFAAHAPFVYSLRVTREPVTGFVGLFTNIQEVVLCQLLLFPRLPAFPRSVRHLGLYSHPVSYASDLDAQLGAAADSLKNLPVLESVTINSTIAKICACRQLILGCRGRGVRLVVDPRERHDKPVSTFL</sequence>
<protein>
    <recommendedName>
        <fullName evidence="3">F-box domain-containing protein</fullName>
    </recommendedName>
</protein>
<gene>
    <name evidence="1" type="ORF">B0F90DRAFT_1778272</name>
</gene>
<comment type="caution">
    <text evidence="1">The sequence shown here is derived from an EMBL/GenBank/DDBJ whole genome shotgun (WGS) entry which is preliminary data.</text>
</comment>
<dbReference type="Proteomes" id="UP001203297">
    <property type="component" value="Unassembled WGS sequence"/>
</dbReference>